<evidence type="ECO:0000313" key="3">
    <source>
        <dbReference type="Proteomes" id="UP000186808"/>
    </source>
</evidence>
<dbReference type="RefSeq" id="WP_058467789.1">
    <property type="nucleotide sequence ID" value="NZ_CAAAIX010000020.1"/>
</dbReference>
<gene>
    <name evidence="2" type="ORF">NCTC11401_01062</name>
    <name evidence="1" type="ORF">SAMN05421777_12171</name>
</gene>
<dbReference type="STRING" id="464.Lgor_1287"/>
<dbReference type="Proteomes" id="UP000254374">
    <property type="component" value="Unassembled WGS sequence"/>
</dbReference>
<dbReference type="InterPro" id="IPR041893">
    <property type="entry name" value="ArdA_dom3"/>
</dbReference>
<dbReference type="AlphaFoldDB" id="A0A377GI21"/>
<evidence type="ECO:0000313" key="1">
    <source>
        <dbReference type="EMBL" id="SIR72921.1"/>
    </source>
</evidence>
<dbReference type="Gene3D" id="1.10.10.1190">
    <property type="entry name" value="Antirestriction protein ArdA, domain 3"/>
    <property type="match status" value="1"/>
</dbReference>
<protein>
    <submittedName>
        <fullName evidence="2">Antirestriction protein</fullName>
    </submittedName>
</protein>
<evidence type="ECO:0000313" key="4">
    <source>
        <dbReference type="Proteomes" id="UP000254374"/>
    </source>
</evidence>
<proteinExistence type="predicted"/>
<reference evidence="2 4" key="2">
    <citation type="submission" date="2018-06" db="EMBL/GenBank/DDBJ databases">
        <authorList>
            <consortium name="Pathogen Informatics"/>
            <person name="Doyle S."/>
        </authorList>
    </citation>
    <scope>NUCLEOTIDE SEQUENCE [LARGE SCALE GENOMIC DNA]</scope>
    <source>
        <strain evidence="2 4">NCTC11401</strain>
    </source>
</reference>
<evidence type="ECO:0000313" key="2">
    <source>
        <dbReference type="EMBL" id="STO24254.1"/>
    </source>
</evidence>
<dbReference type="Proteomes" id="UP000186808">
    <property type="component" value="Unassembled WGS sequence"/>
</dbReference>
<dbReference type="InterPro" id="IPR041895">
    <property type="entry name" value="ArdA_dom1"/>
</dbReference>
<dbReference type="InterPro" id="IPR009899">
    <property type="entry name" value="ArdA"/>
</dbReference>
<organism evidence="2 4">
    <name type="scientific">Fluoribacter gormanii</name>
    <dbReference type="NCBI Taxonomy" id="464"/>
    <lineage>
        <taxon>Bacteria</taxon>
        <taxon>Pseudomonadati</taxon>
        <taxon>Pseudomonadota</taxon>
        <taxon>Gammaproteobacteria</taxon>
        <taxon>Legionellales</taxon>
        <taxon>Legionellaceae</taxon>
        <taxon>Fluoribacter</taxon>
    </lineage>
</organism>
<keyword evidence="3" id="KW-1185">Reference proteome</keyword>
<sequence>MDTPSIYVACLASYNNAILHGVWIDATQSENKIMEEIWEMLDNSTEPDAEEYAIHDYEGFGSIQIHEYETISNIVEYASFIQEHGELGLALLSYYSIDEAQTMLENCHGCYDSEVDFAEQLLDECYAHQLPDSLICYFDYESFARDLFISDYCSVDVNGQTYVFSSY</sequence>
<dbReference type="EMBL" id="FTNL01000021">
    <property type="protein sequence ID" value="SIR72921.1"/>
    <property type="molecule type" value="Genomic_DNA"/>
</dbReference>
<dbReference type="Pfam" id="PF07275">
    <property type="entry name" value="ArdA"/>
    <property type="match status" value="1"/>
</dbReference>
<dbReference type="EMBL" id="UGGV01000001">
    <property type="protein sequence ID" value="STO24254.1"/>
    <property type="molecule type" value="Genomic_DNA"/>
</dbReference>
<dbReference type="OrthoDB" id="944647at2"/>
<accession>A0A377GI21</accession>
<reference evidence="1 3" key="1">
    <citation type="submission" date="2017-01" db="EMBL/GenBank/DDBJ databases">
        <authorList>
            <person name="Varghese N."/>
            <person name="Submissions S."/>
        </authorList>
    </citation>
    <scope>NUCLEOTIDE SEQUENCE [LARGE SCALE GENOMIC DNA]</scope>
    <source>
        <strain evidence="1 3">ATCC 33342</strain>
    </source>
</reference>
<name>A0A377GI21_9GAMM</name>
<dbReference type="Gene3D" id="3.10.20.480">
    <property type="entry name" value="Antirestriction protein ArdA, domain 1"/>
    <property type="match status" value="1"/>
</dbReference>